<dbReference type="PROSITE" id="PS00678">
    <property type="entry name" value="WD_REPEATS_1"/>
    <property type="match status" value="1"/>
</dbReference>
<dbReference type="AlphaFoldDB" id="W6USH6"/>
<evidence type="ECO:0000259" key="7">
    <source>
        <dbReference type="PROSITE" id="PS50969"/>
    </source>
</evidence>
<dbReference type="OMA" id="WKQDETG"/>
<evidence type="ECO:0000256" key="3">
    <source>
        <dbReference type="ARBA" id="ARBA00022737"/>
    </source>
</evidence>
<evidence type="ECO:0000256" key="1">
    <source>
        <dbReference type="ARBA" id="ARBA00004604"/>
    </source>
</evidence>
<feature type="repeat" description="WD" evidence="5">
    <location>
        <begin position="596"/>
        <end position="626"/>
    </location>
</feature>
<dbReference type="GO" id="GO:0007219">
    <property type="term" value="P:Notch signaling pathway"/>
    <property type="evidence" value="ECO:0007669"/>
    <property type="project" value="TreeGrafter"/>
</dbReference>
<feature type="repeat" description="WD" evidence="5">
    <location>
        <begin position="518"/>
        <end position="551"/>
    </location>
</feature>
<feature type="region of interest" description="Disordered" evidence="6">
    <location>
        <begin position="1174"/>
        <end position="1201"/>
    </location>
</feature>
<dbReference type="GO" id="GO:0000027">
    <property type="term" value="P:ribosomal large subunit assembly"/>
    <property type="evidence" value="ECO:0007669"/>
    <property type="project" value="TreeGrafter"/>
</dbReference>
<feature type="repeat" description="WD" evidence="5">
    <location>
        <begin position="342"/>
        <end position="372"/>
    </location>
</feature>
<dbReference type="PRINTS" id="PR00320">
    <property type="entry name" value="GPROTEINBRPT"/>
</dbReference>
<proteinExistence type="predicted"/>
<dbReference type="PANTHER" id="PTHR19848:SF0">
    <property type="entry name" value="NOTCHLESS PROTEIN HOMOLOG 1"/>
    <property type="match status" value="1"/>
</dbReference>
<dbReference type="GO" id="GO:0005730">
    <property type="term" value="C:nucleolus"/>
    <property type="evidence" value="ECO:0007669"/>
    <property type="project" value="UniProtKB-SubCell"/>
</dbReference>
<keyword evidence="2 5" id="KW-0853">WD repeat</keyword>
<keyword evidence="4" id="KW-0539">Nucleus</keyword>
<dbReference type="NCBIfam" id="TIGR02251">
    <property type="entry name" value="HIF-SF_euk"/>
    <property type="match status" value="1"/>
</dbReference>
<organism evidence="8 9">
    <name type="scientific">Echinococcus granulosus</name>
    <name type="common">Hydatid tapeworm</name>
    <dbReference type="NCBI Taxonomy" id="6210"/>
    <lineage>
        <taxon>Eukaryota</taxon>
        <taxon>Metazoa</taxon>
        <taxon>Spiralia</taxon>
        <taxon>Lophotrochozoa</taxon>
        <taxon>Platyhelminthes</taxon>
        <taxon>Cestoda</taxon>
        <taxon>Eucestoda</taxon>
        <taxon>Cyclophyllidea</taxon>
        <taxon>Taeniidae</taxon>
        <taxon>Echinococcus</taxon>
        <taxon>Echinococcus granulosus group</taxon>
    </lineage>
</organism>
<dbReference type="InterPro" id="IPR015943">
    <property type="entry name" value="WD40/YVTN_repeat-like_dom_sf"/>
</dbReference>
<gene>
    <name evidence="8" type="ORF">EGR_00767</name>
</gene>
<dbReference type="PROSITE" id="PS50294">
    <property type="entry name" value="WD_REPEATS_REGION"/>
    <property type="match status" value="6"/>
</dbReference>
<protein>
    <submittedName>
        <fullName evidence="8">Notchless protein</fullName>
    </submittedName>
</protein>
<dbReference type="SMART" id="SM00320">
    <property type="entry name" value="WD40"/>
    <property type="match status" value="8"/>
</dbReference>
<dbReference type="Proteomes" id="UP000019149">
    <property type="component" value="Unassembled WGS sequence"/>
</dbReference>
<dbReference type="PANTHER" id="PTHR19848">
    <property type="entry name" value="WD40 REPEAT PROTEIN"/>
    <property type="match status" value="1"/>
</dbReference>
<dbReference type="OrthoDB" id="10267436at2759"/>
<keyword evidence="9" id="KW-1185">Reference proteome</keyword>
<dbReference type="CDD" id="cd00200">
    <property type="entry name" value="WD40"/>
    <property type="match status" value="1"/>
</dbReference>
<dbReference type="InterPro" id="IPR020472">
    <property type="entry name" value="WD40_PAC1"/>
</dbReference>
<dbReference type="SMART" id="SM00577">
    <property type="entry name" value="CPDc"/>
    <property type="match status" value="1"/>
</dbReference>
<feature type="domain" description="FCP1 homology" evidence="7">
    <location>
        <begin position="947"/>
        <end position="1105"/>
    </location>
</feature>
<feature type="region of interest" description="Disordered" evidence="6">
    <location>
        <begin position="561"/>
        <end position="594"/>
    </location>
</feature>
<evidence type="ECO:0000313" key="9">
    <source>
        <dbReference type="Proteomes" id="UP000019149"/>
    </source>
</evidence>
<sequence length="1201" mass="132533">MSEAGGRVFGRSCSLGGARPLWGALPTLEGAECGMQWDYFAQQCCVPFLQEGVICKEMSDARFDSVGDEQRVNSIQPGEQFIFIQFVNTNGEETGTPVSVPCSSSVSDLTDILIAFREKELEGLEAFTFFIGETQILDDLGSGIVQSAAARLLDREGIGDGVAESGALMESIVKVTYQAQAVFCVKPVTRCTSTLPGHKGAVLVALFSPDARALATGSGDCSVRFWDLNTELPQTLVASAHQSPVLCLSWSPDGLRLASGCQGGLICLWKQDETGNWALDSPSPLIQPALNRTPTNSRARWIRSLVWRPFHLDKDCRLLAAAYQETSIVIWDTVTGRPHCILTGHEKPVTSLRWGGTDLLYSASQDRTIRVWRCTDGALCRRLDLHGHWVNCLALSVDYVLRTGPFDPADAVLVKSPFPATAEAMDRRELMQHRARQLYEKVKVGKGPERLVAGSDDNTLTLWTPEISKHSICPRMTGHQGVVNDVKFSPDSRLIASASFDHSVKIWDGSTGQFLATMFGHVQDVYLVAWSSDSRLLVSCSRDSTLKLWSVTEVRRWRQEVAVQKSQEGHRKKKKDGDSYDKKPPHQRRRHILHDLPGHADAVYALDWSPDGQKVVSGGKDRVIKIVCTKMSQSKHSSHDSLSPEECDRLVLSPPPAAFNPEKLKEFLSVNRTTSAKVSLHSVNTAEGTPPPPRHASVAWSRSEFDSKFKQYESEMKSAATSEALQKVHLRRISLDPSKDSEQVTASTSPISICTEQSSGVLSTPQKASRPPARGGVDGWRRFLCCVPSRAKLLEHPERLALRPILRRDESTHPNPEVFPEFTTTKITKSPNWSGLFKRQKNLSTGSTTVTAKLRSVQKLPQLADERLKSPAPTLLVTRHEASVSVPSEADHAHGDENGVAGYHVNLGDRMSESVHSQDSVRSEDSDLEPVDQVNPGQNLLGQPSPDCIGKKCLVLDLDETLVHSSFKPVENADFTVTVEVENIQHEVSVCKRPHLETFIETIGPLFEVVMFTASLSKYADPVCDRIDPSGHFKHRLFRESCDCFKSNYIKRLDVLGRDIEQICIIDNSPISFYFHRQNALQIITWYDDPQDTALLDLIPYLKGLAEAPSVLEYVSQFAPPSSAVIEQSDPSLSLFGVSGLWGGGWSSYNYDDEEEEDAEVLHDGFHGAQQRCQEGEGGLSSPHDIITMAPRPTGEAVTAT</sequence>
<dbReference type="Gene3D" id="3.40.50.1000">
    <property type="entry name" value="HAD superfamily/HAD-like"/>
    <property type="match status" value="1"/>
</dbReference>
<dbReference type="RefSeq" id="XP_024355419.1">
    <property type="nucleotide sequence ID" value="XM_024490016.1"/>
</dbReference>
<reference evidence="8 9" key="1">
    <citation type="journal article" date="2013" name="Nat. Genet.">
        <title>The genome of the hydatid tapeworm Echinococcus granulosus.</title>
        <authorList>
            <person name="Zheng H."/>
            <person name="Zhang W."/>
            <person name="Zhang L."/>
            <person name="Zhang Z."/>
            <person name="Li J."/>
            <person name="Lu G."/>
            <person name="Zhu Y."/>
            <person name="Wang Y."/>
            <person name="Huang Y."/>
            <person name="Liu J."/>
            <person name="Kang H."/>
            <person name="Chen J."/>
            <person name="Wang L."/>
            <person name="Chen A."/>
            <person name="Yu S."/>
            <person name="Gao Z."/>
            <person name="Jin L."/>
            <person name="Gu W."/>
            <person name="Wang Z."/>
            <person name="Zhao L."/>
            <person name="Shi B."/>
            <person name="Wen H."/>
            <person name="Lin R."/>
            <person name="Jones M.K."/>
            <person name="Brejova B."/>
            <person name="Vinar T."/>
            <person name="Zhao G."/>
            <person name="McManus D.P."/>
            <person name="Chen Z."/>
            <person name="Zhou Y."/>
            <person name="Wang S."/>
        </authorList>
    </citation>
    <scope>NUCLEOTIDE SEQUENCE [LARGE SCALE GENOMIC DNA]</scope>
</reference>
<dbReference type="GeneID" id="36336482"/>
<feature type="repeat" description="WD" evidence="5">
    <location>
        <begin position="238"/>
        <end position="270"/>
    </location>
</feature>
<evidence type="ECO:0000313" key="8">
    <source>
        <dbReference type="EMBL" id="EUB64223.1"/>
    </source>
</evidence>
<evidence type="ECO:0000256" key="4">
    <source>
        <dbReference type="ARBA" id="ARBA00023242"/>
    </source>
</evidence>
<name>W6USH6_ECHGR</name>
<evidence type="ECO:0000256" key="5">
    <source>
        <dbReference type="PROSITE-ProRule" id="PRU00221"/>
    </source>
</evidence>
<dbReference type="SUPFAM" id="SSF56784">
    <property type="entry name" value="HAD-like"/>
    <property type="match status" value="1"/>
</dbReference>
<dbReference type="InterPro" id="IPR019775">
    <property type="entry name" value="WD40_repeat_CS"/>
</dbReference>
<keyword evidence="3" id="KW-0677">Repeat</keyword>
<feature type="repeat" description="WD" evidence="5">
    <location>
        <begin position="195"/>
        <end position="230"/>
    </location>
</feature>
<dbReference type="InterPro" id="IPR036412">
    <property type="entry name" value="HAD-like_sf"/>
</dbReference>
<dbReference type="PROSITE" id="PS50969">
    <property type="entry name" value="FCP1"/>
    <property type="match status" value="1"/>
</dbReference>
<dbReference type="InterPro" id="IPR001680">
    <property type="entry name" value="WD40_rpt"/>
</dbReference>
<dbReference type="InterPro" id="IPR004274">
    <property type="entry name" value="FCP1_dom"/>
</dbReference>
<dbReference type="GO" id="GO:0016791">
    <property type="term" value="F:phosphatase activity"/>
    <property type="evidence" value="ECO:0007669"/>
    <property type="project" value="InterPro"/>
</dbReference>
<feature type="compositionally biased region" description="Basic and acidic residues" evidence="6">
    <location>
        <begin position="575"/>
        <end position="584"/>
    </location>
</feature>
<dbReference type="Pfam" id="PF00400">
    <property type="entry name" value="WD40"/>
    <property type="match status" value="6"/>
</dbReference>
<dbReference type="PROSITE" id="PS50082">
    <property type="entry name" value="WD_REPEATS_2"/>
    <property type="match status" value="6"/>
</dbReference>
<dbReference type="Gene3D" id="2.130.10.10">
    <property type="entry name" value="YVTN repeat-like/Quinoprotein amine dehydrogenase"/>
    <property type="match status" value="1"/>
</dbReference>
<dbReference type="FunFam" id="3.40.50.1000:FF:000093">
    <property type="entry name" value="NLI interacting factor-like phosphatase family protein"/>
    <property type="match status" value="1"/>
</dbReference>
<dbReference type="InterPro" id="IPR036322">
    <property type="entry name" value="WD40_repeat_dom_sf"/>
</dbReference>
<comment type="subcellular location">
    <subcellularLocation>
        <location evidence="1">Nucleus</location>
        <location evidence="1">Nucleolus</location>
    </subcellularLocation>
</comment>
<feature type="repeat" description="WD" evidence="5">
    <location>
        <begin position="476"/>
        <end position="517"/>
    </location>
</feature>
<feature type="region of interest" description="Disordered" evidence="6">
    <location>
        <begin position="912"/>
        <end position="941"/>
    </location>
</feature>
<dbReference type="SUPFAM" id="SSF50978">
    <property type="entry name" value="WD40 repeat-like"/>
    <property type="match status" value="2"/>
</dbReference>
<comment type="caution">
    <text evidence="8">The sequence shown here is derived from an EMBL/GenBank/DDBJ whole genome shotgun (WGS) entry which is preliminary data.</text>
</comment>
<evidence type="ECO:0000256" key="6">
    <source>
        <dbReference type="SAM" id="MobiDB-lite"/>
    </source>
</evidence>
<accession>W6USH6</accession>
<dbReference type="KEGG" id="egl:EGR_00767"/>
<dbReference type="InterPro" id="IPR011948">
    <property type="entry name" value="Dullard_phosphatase"/>
</dbReference>
<evidence type="ECO:0000256" key="2">
    <source>
        <dbReference type="ARBA" id="ARBA00022574"/>
    </source>
</evidence>
<dbReference type="InterPro" id="IPR023214">
    <property type="entry name" value="HAD_sf"/>
</dbReference>
<dbReference type="STRING" id="6210.W6USH6"/>
<dbReference type="CTD" id="36336482"/>
<dbReference type="CDD" id="cd07521">
    <property type="entry name" value="HAD_FCP1-like"/>
    <property type="match status" value="1"/>
</dbReference>
<dbReference type="Pfam" id="PF03031">
    <property type="entry name" value="NIF"/>
    <property type="match status" value="1"/>
</dbReference>
<dbReference type="EMBL" id="APAU02000003">
    <property type="protein sequence ID" value="EUB64223.1"/>
    <property type="molecule type" value="Genomic_DNA"/>
</dbReference>